<evidence type="ECO:0000256" key="2">
    <source>
        <dbReference type="ARBA" id="ARBA00005801"/>
    </source>
</evidence>
<feature type="transmembrane region" description="Helical" evidence="7">
    <location>
        <begin position="150"/>
        <end position="167"/>
    </location>
</feature>
<feature type="domain" description="Prepilin peptidase A24 N-terminal" evidence="10">
    <location>
        <begin position="16"/>
        <end position="96"/>
    </location>
</feature>
<evidence type="ECO:0000259" key="10">
    <source>
        <dbReference type="Pfam" id="PF06750"/>
    </source>
</evidence>
<dbReference type="PANTHER" id="PTHR30487:SF0">
    <property type="entry name" value="PREPILIN LEADER PEPTIDASE_N-METHYLTRANSFERASE-RELATED"/>
    <property type="match status" value="1"/>
</dbReference>
<reference evidence="11 12" key="1">
    <citation type="submission" date="2020-07" db="EMBL/GenBank/DDBJ databases">
        <title>Genomic Encyclopedia of Type Strains, Phase III (KMG-III): the genomes of soil and plant-associated and newly described type strains.</title>
        <authorList>
            <person name="Whitman W."/>
        </authorList>
    </citation>
    <scope>NUCLEOTIDE SEQUENCE [LARGE SCALE GENOMIC DNA]</scope>
    <source>
        <strain evidence="11 12">DSM 11255</strain>
    </source>
</reference>
<evidence type="ECO:0000256" key="5">
    <source>
        <dbReference type="ARBA" id="ARBA00022989"/>
    </source>
</evidence>
<evidence type="ECO:0000313" key="12">
    <source>
        <dbReference type="Proteomes" id="UP000604066"/>
    </source>
</evidence>
<evidence type="ECO:0000256" key="7">
    <source>
        <dbReference type="SAM" id="Phobius"/>
    </source>
</evidence>
<dbReference type="InterPro" id="IPR050882">
    <property type="entry name" value="Prepilin_peptidase/N-MTase"/>
</dbReference>
<feature type="transmembrane region" description="Helical" evidence="7">
    <location>
        <begin position="219"/>
        <end position="241"/>
    </location>
</feature>
<keyword evidence="12" id="KW-1185">Reference proteome</keyword>
<feature type="signal peptide" evidence="8">
    <location>
        <begin position="1"/>
        <end position="19"/>
    </location>
</feature>
<evidence type="ECO:0000256" key="4">
    <source>
        <dbReference type="ARBA" id="ARBA00022692"/>
    </source>
</evidence>
<keyword evidence="6 7" id="KW-0472">Membrane</keyword>
<organism evidence="11 12">
    <name type="scientific">Carboxydothermus ferrireducens DSM 11255</name>
    <dbReference type="NCBI Taxonomy" id="1119529"/>
    <lineage>
        <taxon>Bacteria</taxon>
        <taxon>Bacillati</taxon>
        <taxon>Bacillota</taxon>
        <taxon>Clostridia</taxon>
        <taxon>Thermoanaerobacterales</taxon>
        <taxon>Thermoanaerobacteraceae</taxon>
        <taxon>Carboxydothermus</taxon>
    </lineage>
</organism>
<keyword evidence="3" id="KW-1003">Cell membrane</keyword>
<comment type="caution">
    <text evidence="11">The sequence shown here is derived from an EMBL/GenBank/DDBJ whole genome shotgun (WGS) entry which is preliminary data.</text>
</comment>
<dbReference type="Pfam" id="PF06750">
    <property type="entry name" value="A24_N_bact"/>
    <property type="match status" value="1"/>
</dbReference>
<dbReference type="Gene3D" id="1.20.120.1220">
    <property type="match status" value="1"/>
</dbReference>
<keyword evidence="5 7" id="KW-1133">Transmembrane helix</keyword>
<feature type="transmembrane region" description="Helical" evidence="7">
    <location>
        <begin position="78"/>
        <end position="95"/>
    </location>
</feature>
<evidence type="ECO:0000313" key="11">
    <source>
        <dbReference type="EMBL" id="NYE57160.1"/>
    </source>
</evidence>
<sequence length="242" mass="26013">MEVISLLKLLFTFTAGSLAGSYANALAYRALNGINPAISSHCPVCGKKLGFWEQIPVASYLVQKGRCRGCGTKIPAKYLLAEIAGGIAGVAGFLKFGMSFEWMFWLVFVAYLTALSITDIEEMLLPNTIVLRFFAFGLIYAAVKGNLFPALWGSLLAGLPFLIVYLVKPSSLGGGDVKLAAVLGFWLGIEAVQAVFMGLTFFIFYALIRGIIRGSFKTVLPLGQFLALGAVITFLTGGIVWS</sequence>
<name>A0ABX2RBB2_9THEO</name>
<comment type="subcellular location">
    <subcellularLocation>
        <location evidence="1">Cell membrane</location>
        <topology evidence="1">Multi-pass membrane protein</topology>
    </subcellularLocation>
</comment>
<feature type="domain" description="Prepilin type IV endopeptidase peptidase" evidence="9">
    <location>
        <begin position="106"/>
        <end position="211"/>
    </location>
</feature>
<dbReference type="PANTHER" id="PTHR30487">
    <property type="entry name" value="TYPE 4 PREPILIN-LIKE PROTEINS LEADER PEPTIDE-PROCESSING ENZYME"/>
    <property type="match status" value="1"/>
</dbReference>
<evidence type="ECO:0000256" key="1">
    <source>
        <dbReference type="ARBA" id="ARBA00004651"/>
    </source>
</evidence>
<feature type="chain" id="PRO_5046285660" evidence="8">
    <location>
        <begin position="20"/>
        <end position="242"/>
    </location>
</feature>
<evidence type="ECO:0000256" key="3">
    <source>
        <dbReference type="ARBA" id="ARBA00022475"/>
    </source>
</evidence>
<evidence type="ECO:0000259" key="9">
    <source>
        <dbReference type="Pfam" id="PF01478"/>
    </source>
</evidence>
<comment type="similarity">
    <text evidence="2">Belongs to the peptidase A24 family.</text>
</comment>
<dbReference type="InterPro" id="IPR010627">
    <property type="entry name" value="Prepilin_pept_A24_N"/>
</dbReference>
<evidence type="ECO:0000256" key="8">
    <source>
        <dbReference type="SAM" id="SignalP"/>
    </source>
</evidence>
<accession>A0ABX2RBB2</accession>
<protein>
    <submittedName>
        <fullName evidence="11">Prepilin signal peptidase PulO-like enzyme (Type II secretory pathway)</fullName>
    </submittedName>
</protein>
<evidence type="ECO:0000256" key="6">
    <source>
        <dbReference type="ARBA" id="ARBA00023136"/>
    </source>
</evidence>
<dbReference type="Proteomes" id="UP000604066">
    <property type="component" value="Unassembled WGS sequence"/>
</dbReference>
<dbReference type="InterPro" id="IPR000045">
    <property type="entry name" value="Prepilin_IV_endopep_pep"/>
</dbReference>
<dbReference type="EMBL" id="JACCBS010000001">
    <property type="protein sequence ID" value="NYE57160.1"/>
    <property type="molecule type" value="Genomic_DNA"/>
</dbReference>
<proteinExistence type="inferred from homology"/>
<dbReference type="Pfam" id="PF01478">
    <property type="entry name" value="Peptidase_A24"/>
    <property type="match status" value="1"/>
</dbReference>
<feature type="transmembrane region" description="Helical" evidence="7">
    <location>
        <begin position="124"/>
        <end position="143"/>
    </location>
</feature>
<keyword evidence="8" id="KW-0732">Signal</keyword>
<gene>
    <name evidence="11" type="ORF">HDG70_000866</name>
</gene>
<keyword evidence="4 7" id="KW-0812">Transmembrane</keyword>
<feature type="transmembrane region" description="Helical" evidence="7">
    <location>
        <begin position="179"/>
        <end position="207"/>
    </location>
</feature>